<gene>
    <name evidence="4" type="ORF">FB382_001934</name>
</gene>
<dbReference type="GO" id="GO:0031412">
    <property type="term" value="P:gas vesicle organization"/>
    <property type="evidence" value="ECO:0007669"/>
    <property type="project" value="InterPro"/>
</dbReference>
<dbReference type="GO" id="GO:0031411">
    <property type="term" value="C:gas vesicle"/>
    <property type="evidence" value="ECO:0007669"/>
    <property type="project" value="UniProtKB-SubCell"/>
</dbReference>
<evidence type="ECO:0000256" key="3">
    <source>
        <dbReference type="ARBA" id="ARBA00035643"/>
    </source>
</evidence>
<evidence type="ECO:0000256" key="1">
    <source>
        <dbReference type="ARBA" id="ARBA00022987"/>
    </source>
</evidence>
<dbReference type="EMBL" id="JACGXA010000001">
    <property type="protein sequence ID" value="MBA8803643.1"/>
    <property type="molecule type" value="Genomic_DNA"/>
</dbReference>
<comment type="similarity">
    <text evidence="3">Belongs to the gas vesicle GvpF/GvpL family.</text>
</comment>
<name>A0A7W3IZS8_9ACTN</name>
<dbReference type="Pfam" id="PF06386">
    <property type="entry name" value="GvpL_GvpF"/>
    <property type="match status" value="1"/>
</dbReference>
<dbReference type="RefSeq" id="WP_182538730.1">
    <property type="nucleotide sequence ID" value="NZ_JACGXA010000001.1"/>
</dbReference>
<evidence type="ECO:0000313" key="4">
    <source>
        <dbReference type="EMBL" id="MBA8803643.1"/>
    </source>
</evidence>
<dbReference type="Proteomes" id="UP000580910">
    <property type="component" value="Unassembled WGS sequence"/>
</dbReference>
<comment type="caution">
    <text evidence="4">The sequence shown here is derived from an EMBL/GenBank/DDBJ whole genome shotgun (WGS) entry which is preliminary data.</text>
</comment>
<sequence>MTTGLYAYALSRGLTDADVSGQPGIGGAPLRLVQLEGLVAVVSEVDLEEFGEEGLRRNLEDLRWLESVAIAHDDVARHAAGRAPTAPLRLATVFLGEESLAAQLAEWHDSAERALDRIEGRSEWSVKAYADPAVRAEPEAQQPPAEGVGAGRAYLLQRRAATQRRAASAQEDADLAQELHEVLADHATLSRRLAPQDRQLTGHTGEMILNGTYLLDDTQVDDFRQLVAELDGRHGHVRVELGGPWPPYSFSSLDAP</sequence>
<evidence type="ECO:0000313" key="5">
    <source>
        <dbReference type="Proteomes" id="UP000580910"/>
    </source>
</evidence>
<reference evidence="4 5" key="1">
    <citation type="submission" date="2020-07" db="EMBL/GenBank/DDBJ databases">
        <title>Sequencing the genomes of 1000 actinobacteria strains.</title>
        <authorList>
            <person name="Klenk H.-P."/>
        </authorList>
    </citation>
    <scope>NUCLEOTIDE SEQUENCE [LARGE SCALE GENOMIC DNA]</scope>
    <source>
        <strain evidence="4 5">DSM 21349</strain>
    </source>
</reference>
<keyword evidence="5" id="KW-1185">Reference proteome</keyword>
<dbReference type="InterPro" id="IPR009430">
    <property type="entry name" value="GvpL/GvpF"/>
</dbReference>
<protein>
    <submittedName>
        <fullName evidence="4">Non-ribosomal peptide synthetase component F</fullName>
    </submittedName>
</protein>
<organism evidence="4 5">
    <name type="scientific">Nocardioides ginsengisegetis</name>
    <dbReference type="NCBI Taxonomy" id="661491"/>
    <lineage>
        <taxon>Bacteria</taxon>
        <taxon>Bacillati</taxon>
        <taxon>Actinomycetota</taxon>
        <taxon>Actinomycetes</taxon>
        <taxon>Propionibacteriales</taxon>
        <taxon>Nocardioidaceae</taxon>
        <taxon>Nocardioides</taxon>
    </lineage>
</organism>
<evidence type="ECO:0000256" key="2">
    <source>
        <dbReference type="ARBA" id="ARBA00035108"/>
    </source>
</evidence>
<dbReference type="AlphaFoldDB" id="A0A7W3IZS8"/>
<dbReference type="PANTHER" id="PTHR36852:SF1">
    <property type="entry name" value="PROTEIN GVPL 2"/>
    <property type="match status" value="1"/>
</dbReference>
<keyword evidence="1" id="KW-0304">Gas vesicle</keyword>
<comment type="subcellular location">
    <subcellularLocation>
        <location evidence="2">Gas vesicle</location>
    </subcellularLocation>
</comment>
<accession>A0A7W3IZS8</accession>
<proteinExistence type="inferred from homology"/>
<dbReference type="PANTHER" id="PTHR36852">
    <property type="entry name" value="PROTEIN GVPL 2"/>
    <property type="match status" value="1"/>
</dbReference>